<comment type="caution">
    <text evidence="3">The sequence shown here is derived from an EMBL/GenBank/DDBJ whole genome shotgun (WGS) entry which is preliminary data.</text>
</comment>
<feature type="chain" id="PRO_5047291430" evidence="2">
    <location>
        <begin position="27"/>
        <end position="139"/>
    </location>
</feature>
<keyword evidence="4" id="KW-1185">Reference proteome</keyword>
<feature type="region of interest" description="Disordered" evidence="1">
    <location>
        <begin position="107"/>
        <end position="139"/>
    </location>
</feature>
<evidence type="ECO:0000256" key="2">
    <source>
        <dbReference type="SAM" id="SignalP"/>
    </source>
</evidence>
<protein>
    <submittedName>
        <fullName evidence="3">Uncharacterized protein</fullName>
    </submittedName>
</protein>
<proteinExistence type="predicted"/>
<evidence type="ECO:0000313" key="4">
    <source>
        <dbReference type="Proteomes" id="UP000699975"/>
    </source>
</evidence>
<evidence type="ECO:0000313" key="3">
    <source>
        <dbReference type="EMBL" id="MBV7266803.1"/>
    </source>
</evidence>
<dbReference type="Proteomes" id="UP000699975">
    <property type="component" value="Unassembled WGS sequence"/>
</dbReference>
<feature type="compositionally biased region" description="Polar residues" evidence="1">
    <location>
        <begin position="47"/>
        <end position="58"/>
    </location>
</feature>
<feature type="region of interest" description="Disordered" evidence="1">
    <location>
        <begin position="25"/>
        <end position="66"/>
    </location>
</feature>
<name>A0ABS6SP45_9SPHN</name>
<accession>A0ABS6SP45</accession>
<gene>
    <name evidence="3" type="ORF">KCG45_11485</name>
</gene>
<dbReference type="RefSeq" id="WP_218317346.1">
    <property type="nucleotide sequence ID" value="NZ_JAGSPB010000002.1"/>
</dbReference>
<reference evidence="3 4" key="1">
    <citation type="submission" date="2021-04" db="EMBL/GenBank/DDBJ databases">
        <authorList>
            <person name="Pira H."/>
            <person name="Risdian C."/>
            <person name="Wink J."/>
        </authorList>
    </citation>
    <scope>NUCLEOTIDE SEQUENCE [LARGE SCALE GENOMIC DNA]</scope>
    <source>
        <strain evidence="3 4">WH131</strain>
    </source>
</reference>
<feature type="signal peptide" evidence="2">
    <location>
        <begin position="1"/>
        <end position="26"/>
    </location>
</feature>
<organism evidence="3 4">
    <name type="scientific">Erythrobacter ani</name>
    <dbReference type="NCBI Taxonomy" id="2827235"/>
    <lineage>
        <taxon>Bacteria</taxon>
        <taxon>Pseudomonadati</taxon>
        <taxon>Pseudomonadota</taxon>
        <taxon>Alphaproteobacteria</taxon>
        <taxon>Sphingomonadales</taxon>
        <taxon>Erythrobacteraceae</taxon>
        <taxon>Erythrobacter/Porphyrobacter group</taxon>
        <taxon>Erythrobacter</taxon>
    </lineage>
</organism>
<sequence>MRRSHYYLAGVALATFGLIVATPTTAQEAGPPPGDAPIDQVAPDTGSAPTLTPDQQAQYDGWEPDQKFGYDSWPAATQEYYWSLAPDEQMLFWRLTDEDKIAITAMTGPERDSAWETIKNSAQGSGDSADAMPPPPSGG</sequence>
<keyword evidence="2" id="KW-0732">Signal</keyword>
<dbReference type="EMBL" id="JAGSPB010000002">
    <property type="protein sequence ID" value="MBV7266803.1"/>
    <property type="molecule type" value="Genomic_DNA"/>
</dbReference>
<evidence type="ECO:0000256" key="1">
    <source>
        <dbReference type="SAM" id="MobiDB-lite"/>
    </source>
</evidence>